<dbReference type="PRINTS" id="PR00980">
    <property type="entry name" value="TRNASYNTHALA"/>
</dbReference>
<dbReference type="Pfam" id="PF07973">
    <property type="entry name" value="tRNA_SAD"/>
    <property type="match status" value="1"/>
</dbReference>
<sequence length="860" mass="93770">MFMSTDEVRRAFLSFFENKGHQIVDSSSLVPTNDPTLLFTNAGMNQFKDCFLGLEKRAYTRATTAQRCVRAGGKHNDLENVGFTARHHTFFEMLGNFSFGDYFKDDAIAYAWEFLTETLKLPAERLLVTVYETDDEAFDIWNKKVGVPAERIIRIGDKKGGKAYESDNFWQMGDTGPCGPCTEIFYDHGDHIWGGPPGSPEEDGDRFIEIWNNVFMQFNRHADGTMEPLPKPSVDTGMGIERISAIMQGVHSNYEIDVFQTLIKAAAEVTGYEDLSNQSLRVVADHIRSCAFLIVDGVMPSNEGRGYVLRRIIRRAVRHGNKLGAQGAFFHKLVGPLAEVMGTAGEELKKQQALVEKVLRIEEENFGRTLERGMAILNDALDSLDGKVLDGETAFKLYDTYGFPADLTNDVARERGLSIDEEGFEKAMDAQRQRAREAGQFGTDYNTLIKVDTHTDFCGYSSTKGESHVEAIFVEGTQVDSLSAGDKAIIVLAETPFYAESGGQCGDAGVIKTDSGLFKVEDTQKLGSAIAHHGELVEGVLASGDSVEALVDEKRRAAISLNHSATHLLHAALRQVLGSHVAQKGSLVKAENLRFDFSHLEAVTPAELKEVERLVNAQIRHNHTIETNIMDIESAKEKGAMALFGEKYDDEVRVLSMGEFSTELCGGIHANSTGDIGLFKIVSEGGIAAGIRRIEAVTGEGALDLLDHQHAQYEAKMADMALKAKSLEKELQQMKDKLAAKESANLISNVKEIAGVKVLVAQLDGADNKALRGMVDELKNQLGSGIIMLGNVADDKVGLIAGVTKDLTAKVKAGELVNMVALQVGGKGGGRPDMAQAGGSDAKALPKALESVDVWIAERL</sequence>
<keyword evidence="11 12" id="KW-0030">Aminoacyl-tRNA synthetase</keyword>
<dbReference type="InterPro" id="IPR018163">
    <property type="entry name" value="Thr/Ala-tRNA-synth_IIc_edit"/>
</dbReference>
<keyword evidence="3 12" id="KW-0820">tRNA-binding</keyword>
<feature type="binding site" evidence="12">
    <location>
        <position position="669"/>
    </location>
    <ligand>
        <name>Zn(2+)</name>
        <dbReference type="ChEBI" id="CHEBI:29105"/>
    </ligand>
</feature>
<dbReference type="FunFam" id="3.30.980.10:FF:000004">
    <property type="entry name" value="Alanine--tRNA ligase, cytoplasmic"/>
    <property type="match status" value="1"/>
</dbReference>
<organism evidence="15 16">
    <name type="scientific">Vibrio aestuarianus</name>
    <dbReference type="NCBI Taxonomy" id="28171"/>
    <lineage>
        <taxon>Bacteria</taxon>
        <taxon>Pseudomonadati</taxon>
        <taxon>Pseudomonadota</taxon>
        <taxon>Gammaproteobacteria</taxon>
        <taxon>Vibrionales</taxon>
        <taxon>Vibrionaceae</taxon>
        <taxon>Vibrio</taxon>
    </lineage>
</organism>
<keyword evidence="6 12" id="KW-0547">Nucleotide-binding</keyword>
<feature type="binding site" evidence="12">
    <location>
        <position position="665"/>
    </location>
    <ligand>
        <name>Zn(2+)</name>
        <dbReference type="ChEBI" id="CHEBI:29105"/>
    </ligand>
</feature>
<dbReference type="InterPro" id="IPR018164">
    <property type="entry name" value="Ala-tRNA-synth_IIc_N"/>
</dbReference>
<dbReference type="GO" id="GO:0008270">
    <property type="term" value="F:zinc ion binding"/>
    <property type="evidence" value="ECO:0007669"/>
    <property type="project" value="UniProtKB-UniRule"/>
</dbReference>
<dbReference type="CDD" id="cd00673">
    <property type="entry name" value="AlaRS_core"/>
    <property type="match status" value="1"/>
</dbReference>
<dbReference type="PROSITE" id="PS50860">
    <property type="entry name" value="AA_TRNA_LIGASE_II_ALA"/>
    <property type="match status" value="1"/>
</dbReference>
<evidence type="ECO:0000313" key="16">
    <source>
        <dbReference type="Proteomes" id="UP001140978"/>
    </source>
</evidence>
<evidence type="ECO:0000256" key="5">
    <source>
        <dbReference type="ARBA" id="ARBA00022723"/>
    </source>
</evidence>
<proteinExistence type="inferred from homology"/>
<comment type="catalytic activity">
    <reaction evidence="12">
        <text>tRNA(Ala) + L-alanine + ATP = L-alanyl-tRNA(Ala) + AMP + diphosphate</text>
        <dbReference type="Rhea" id="RHEA:12540"/>
        <dbReference type="Rhea" id="RHEA-COMP:9657"/>
        <dbReference type="Rhea" id="RHEA-COMP:9923"/>
        <dbReference type="ChEBI" id="CHEBI:30616"/>
        <dbReference type="ChEBI" id="CHEBI:33019"/>
        <dbReference type="ChEBI" id="CHEBI:57972"/>
        <dbReference type="ChEBI" id="CHEBI:78442"/>
        <dbReference type="ChEBI" id="CHEBI:78497"/>
        <dbReference type="ChEBI" id="CHEBI:456215"/>
        <dbReference type="EC" id="6.1.1.7"/>
    </reaction>
</comment>
<dbReference type="InterPro" id="IPR018162">
    <property type="entry name" value="Ala-tRNA-ligase_IIc_anticod-bd"/>
</dbReference>
<dbReference type="PANTHER" id="PTHR11777:SF9">
    <property type="entry name" value="ALANINE--TRNA LIGASE, CYTOPLASMIC"/>
    <property type="match status" value="1"/>
</dbReference>
<dbReference type="InterPro" id="IPR012947">
    <property type="entry name" value="tRNA_SAD"/>
</dbReference>
<evidence type="ECO:0000256" key="11">
    <source>
        <dbReference type="ARBA" id="ARBA00023146"/>
    </source>
</evidence>
<dbReference type="SMART" id="SM00863">
    <property type="entry name" value="tRNA_SAD"/>
    <property type="match status" value="1"/>
</dbReference>
<keyword evidence="9 12" id="KW-0694">RNA-binding</keyword>
<dbReference type="SUPFAM" id="SSF50447">
    <property type="entry name" value="Translation proteins"/>
    <property type="match status" value="1"/>
</dbReference>
<comment type="similarity">
    <text evidence="2 12">Belongs to the class-II aminoacyl-tRNA synthetase family.</text>
</comment>
<feature type="binding site" evidence="12">
    <location>
        <position position="563"/>
    </location>
    <ligand>
        <name>Zn(2+)</name>
        <dbReference type="ChEBI" id="CHEBI:29105"/>
    </ligand>
</feature>
<evidence type="ECO:0000256" key="6">
    <source>
        <dbReference type="ARBA" id="ARBA00022741"/>
    </source>
</evidence>
<dbReference type="GO" id="GO:0002161">
    <property type="term" value="F:aminoacyl-tRNA deacylase activity"/>
    <property type="evidence" value="ECO:0007669"/>
    <property type="project" value="TreeGrafter"/>
</dbReference>
<dbReference type="InterPro" id="IPR009000">
    <property type="entry name" value="Transl_B-barrel_sf"/>
</dbReference>
<dbReference type="Gene3D" id="2.40.30.130">
    <property type="match status" value="1"/>
</dbReference>
<dbReference type="EMBL" id="JAKNAX010000068">
    <property type="protein sequence ID" value="MDE1348020.1"/>
    <property type="molecule type" value="Genomic_DNA"/>
</dbReference>
<dbReference type="InterPro" id="IPR045864">
    <property type="entry name" value="aa-tRNA-synth_II/BPL/LPL"/>
</dbReference>
<name>A0A9X4FDQ8_9VIBR</name>
<dbReference type="HAMAP" id="MF_00036_B">
    <property type="entry name" value="Ala_tRNA_synth_B"/>
    <property type="match status" value="1"/>
</dbReference>
<evidence type="ECO:0000256" key="1">
    <source>
        <dbReference type="ARBA" id="ARBA00004496"/>
    </source>
</evidence>
<dbReference type="Gene3D" id="3.30.54.20">
    <property type="match status" value="1"/>
</dbReference>
<dbReference type="GO" id="GO:0005829">
    <property type="term" value="C:cytosol"/>
    <property type="evidence" value="ECO:0007669"/>
    <property type="project" value="TreeGrafter"/>
</dbReference>
<evidence type="ECO:0000256" key="8">
    <source>
        <dbReference type="ARBA" id="ARBA00022840"/>
    </source>
</evidence>
<dbReference type="SUPFAM" id="SSF55681">
    <property type="entry name" value="Class II aaRS and biotin synthetases"/>
    <property type="match status" value="1"/>
</dbReference>
<evidence type="ECO:0000256" key="4">
    <source>
        <dbReference type="ARBA" id="ARBA00022598"/>
    </source>
</evidence>
<dbReference type="GO" id="GO:0006419">
    <property type="term" value="P:alanyl-tRNA aminoacylation"/>
    <property type="evidence" value="ECO:0007669"/>
    <property type="project" value="UniProtKB-UniRule"/>
</dbReference>
<keyword evidence="8 12" id="KW-0067">ATP-binding</keyword>
<dbReference type="FunFam" id="3.10.310.40:FF:000001">
    <property type="entry name" value="Alanine--tRNA ligase"/>
    <property type="match status" value="1"/>
</dbReference>
<feature type="binding site" evidence="12">
    <location>
        <position position="567"/>
    </location>
    <ligand>
        <name>Zn(2+)</name>
        <dbReference type="ChEBI" id="CHEBI:29105"/>
    </ligand>
</feature>
<dbReference type="FunFam" id="2.40.30.130:FF:000001">
    <property type="entry name" value="Alanine--tRNA ligase"/>
    <property type="match status" value="1"/>
</dbReference>
<evidence type="ECO:0000256" key="2">
    <source>
        <dbReference type="ARBA" id="ARBA00008226"/>
    </source>
</evidence>
<evidence type="ECO:0000256" key="13">
    <source>
        <dbReference type="SAM" id="Coils"/>
    </source>
</evidence>
<dbReference type="GO" id="GO:0045892">
    <property type="term" value="P:negative regulation of DNA-templated transcription"/>
    <property type="evidence" value="ECO:0007669"/>
    <property type="project" value="TreeGrafter"/>
</dbReference>
<evidence type="ECO:0000256" key="12">
    <source>
        <dbReference type="HAMAP-Rule" id="MF_00036"/>
    </source>
</evidence>
<comment type="subcellular location">
    <subcellularLocation>
        <location evidence="1 12">Cytoplasm</location>
    </subcellularLocation>
</comment>
<dbReference type="NCBIfam" id="TIGR00344">
    <property type="entry name" value="alaS"/>
    <property type="match status" value="1"/>
</dbReference>
<keyword evidence="4 12" id="KW-0436">Ligase</keyword>
<dbReference type="Gene3D" id="3.10.310.40">
    <property type="match status" value="1"/>
</dbReference>
<dbReference type="GO" id="GO:0004813">
    <property type="term" value="F:alanine-tRNA ligase activity"/>
    <property type="evidence" value="ECO:0007669"/>
    <property type="project" value="UniProtKB-UniRule"/>
</dbReference>
<dbReference type="FunFam" id="3.30.54.20:FF:000001">
    <property type="entry name" value="Alanine--tRNA ligase"/>
    <property type="match status" value="1"/>
</dbReference>
<dbReference type="FunFam" id="3.30.930.10:FF:000004">
    <property type="entry name" value="Alanine--tRNA ligase"/>
    <property type="match status" value="1"/>
</dbReference>
<dbReference type="InterPro" id="IPR003156">
    <property type="entry name" value="DHHA1_dom"/>
</dbReference>
<evidence type="ECO:0000256" key="3">
    <source>
        <dbReference type="ARBA" id="ARBA00022555"/>
    </source>
</evidence>
<evidence type="ECO:0000313" key="15">
    <source>
        <dbReference type="EMBL" id="MDE1348020.1"/>
    </source>
</evidence>
<comment type="function">
    <text evidence="12">Catalyzes the attachment of alanine to tRNA(Ala) in a two-step reaction: alanine is first activated by ATP to form Ala-AMP and then transferred to the acceptor end of tRNA(Ala). Also edits incorrectly charged Ser-tRNA(Ala) and Gly-tRNA(Ala) via its editing domain.</text>
</comment>
<dbReference type="InterPro" id="IPR023033">
    <property type="entry name" value="Ala_tRNA_ligase_euk/bac"/>
</dbReference>
<comment type="cofactor">
    <cofactor evidence="12">
        <name>Zn(2+)</name>
        <dbReference type="ChEBI" id="CHEBI:29105"/>
    </cofactor>
    <text evidence="12">Binds 1 zinc ion per subunit.</text>
</comment>
<dbReference type="InterPro" id="IPR018165">
    <property type="entry name" value="Ala-tRNA-synth_IIc_core"/>
</dbReference>
<dbReference type="GO" id="GO:0005524">
    <property type="term" value="F:ATP binding"/>
    <property type="evidence" value="ECO:0007669"/>
    <property type="project" value="UniProtKB-UniRule"/>
</dbReference>
<feature type="domain" description="Alanyl-transfer RNA synthetases family profile" evidence="14">
    <location>
        <begin position="3"/>
        <end position="708"/>
    </location>
</feature>
<protein>
    <recommendedName>
        <fullName evidence="12">Alanine--tRNA ligase</fullName>
        <ecNumber evidence="12">6.1.1.7</ecNumber>
    </recommendedName>
    <alternativeName>
        <fullName evidence="12">Alanyl-tRNA synthetase</fullName>
        <shortName evidence="12">AlaRS</shortName>
    </alternativeName>
</protein>
<reference evidence="15" key="1">
    <citation type="submission" date="2022-02" db="EMBL/GenBank/DDBJ databases">
        <title>Emergence and expansion in Europe of a Vibrio aestuarianus clonal complex pathogenic for oysters.</title>
        <authorList>
            <person name="Mesnil A."/>
            <person name="Travers M.-A."/>
        </authorList>
    </citation>
    <scope>NUCLEOTIDE SEQUENCE</scope>
    <source>
        <strain evidence="15">19_064_15T1</strain>
    </source>
</reference>
<keyword evidence="5 12" id="KW-0479">Metal-binding</keyword>
<dbReference type="EC" id="6.1.1.7" evidence="12"/>
<evidence type="ECO:0000256" key="10">
    <source>
        <dbReference type="ARBA" id="ARBA00022917"/>
    </source>
</evidence>
<evidence type="ECO:0000259" key="14">
    <source>
        <dbReference type="PROSITE" id="PS50860"/>
    </source>
</evidence>
<dbReference type="GO" id="GO:0000049">
    <property type="term" value="F:tRNA binding"/>
    <property type="evidence" value="ECO:0007669"/>
    <property type="project" value="UniProtKB-KW"/>
</dbReference>
<dbReference type="Pfam" id="PF01411">
    <property type="entry name" value="tRNA-synt_2c"/>
    <property type="match status" value="1"/>
</dbReference>
<feature type="coiled-coil region" evidence="13">
    <location>
        <begin position="710"/>
        <end position="744"/>
    </location>
</feature>
<keyword evidence="12" id="KW-0963">Cytoplasm</keyword>
<evidence type="ECO:0000256" key="7">
    <source>
        <dbReference type="ARBA" id="ARBA00022833"/>
    </source>
</evidence>
<comment type="domain">
    <text evidence="12">Consists of three domains; the N-terminal catalytic domain, the editing domain and the C-terminal C-Ala domain. The editing domain removes incorrectly charged amino acids, while the C-Ala domain, along with tRNA(Ala), serves as a bridge to cooperatively bring together the editing and aminoacylation centers thus stimulating deacylation of misacylated tRNAs.</text>
</comment>
<dbReference type="RefSeq" id="WP_176313007.1">
    <property type="nucleotide sequence ID" value="NZ_JAKNAX010000068.1"/>
</dbReference>
<accession>A0A9X4FDQ8</accession>
<dbReference type="Gene3D" id="3.30.980.10">
    <property type="entry name" value="Threonyl-trna Synthetase, Chain A, domain 2"/>
    <property type="match status" value="1"/>
</dbReference>
<keyword evidence="13" id="KW-0175">Coiled coil</keyword>
<dbReference type="SUPFAM" id="SSF55186">
    <property type="entry name" value="ThrRS/AlaRS common domain"/>
    <property type="match status" value="1"/>
</dbReference>
<evidence type="ECO:0000256" key="9">
    <source>
        <dbReference type="ARBA" id="ARBA00022884"/>
    </source>
</evidence>
<dbReference type="Proteomes" id="UP001140978">
    <property type="component" value="Unassembled WGS sequence"/>
</dbReference>
<dbReference type="Gene3D" id="3.30.930.10">
    <property type="entry name" value="Bira Bifunctional Protein, Domain 2"/>
    <property type="match status" value="1"/>
</dbReference>
<dbReference type="AlphaFoldDB" id="A0A9X4FDQ8"/>
<dbReference type="InterPro" id="IPR002318">
    <property type="entry name" value="Ala-tRNA-lgiase_IIc"/>
</dbReference>
<dbReference type="SUPFAM" id="SSF101353">
    <property type="entry name" value="Putative anticodon-binding domain of alanyl-tRNA synthetase (AlaRS)"/>
    <property type="match status" value="1"/>
</dbReference>
<gene>
    <name evidence="12 15" type="primary">alaS</name>
    <name evidence="15" type="ORF">L9X51_16550</name>
</gene>
<keyword evidence="10 12" id="KW-0648">Protein biosynthesis</keyword>
<comment type="caution">
    <text evidence="15">The sequence shown here is derived from an EMBL/GenBank/DDBJ whole genome shotgun (WGS) entry which is preliminary data.</text>
</comment>
<dbReference type="InterPro" id="IPR050058">
    <property type="entry name" value="Ala-tRNA_ligase"/>
</dbReference>
<dbReference type="PANTHER" id="PTHR11777">
    <property type="entry name" value="ALANYL-TRNA SYNTHETASE"/>
    <property type="match status" value="1"/>
</dbReference>
<dbReference type="Pfam" id="PF02272">
    <property type="entry name" value="DHHA1"/>
    <property type="match status" value="1"/>
</dbReference>
<keyword evidence="7 12" id="KW-0862">Zinc</keyword>